<dbReference type="KEGG" id="msp:Mspyr1_00720"/>
<evidence type="ECO:0000313" key="3">
    <source>
        <dbReference type="Proteomes" id="UP000008916"/>
    </source>
</evidence>
<feature type="region of interest" description="Disordered" evidence="1">
    <location>
        <begin position="79"/>
        <end position="99"/>
    </location>
</feature>
<reference evidence="2 3" key="1">
    <citation type="journal article" date="2011" name="Stand. Genomic Sci.">
        <title>Complete genome sequence of Mycobacterium sp. strain (Spyr1) and reclassification to Mycobacterium gilvum Spyr1.</title>
        <authorList>
            <person name="Kallimanis A."/>
            <person name="Karabika E."/>
            <person name="Mavromatis K."/>
            <person name="Lapidus A."/>
            <person name="Labutti K.M."/>
            <person name="Liolios K."/>
            <person name="Ivanova N."/>
            <person name="Goodwin L."/>
            <person name="Woyke T."/>
            <person name="Velentzas A.D."/>
            <person name="Perisynakis A."/>
            <person name="Ouzounis C.C."/>
            <person name="Kyrpides N.C."/>
            <person name="Koukkou A.I."/>
            <person name="Drainas C."/>
        </authorList>
    </citation>
    <scope>NUCLEOTIDE SEQUENCE [LARGE SCALE GENOMIC DNA]</scope>
    <source>
        <strain evidence="3">DSM 45189 / LMG 24558 / Spyr1</strain>
    </source>
</reference>
<dbReference type="RefSeq" id="WP_013470307.1">
    <property type="nucleotide sequence ID" value="NC_014814.1"/>
</dbReference>
<feature type="compositionally biased region" description="Polar residues" evidence="1">
    <location>
        <begin position="28"/>
        <end position="48"/>
    </location>
</feature>
<evidence type="ECO:0000256" key="1">
    <source>
        <dbReference type="SAM" id="MobiDB-lite"/>
    </source>
</evidence>
<accession>E6THQ7</accession>
<dbReference type="HOGENOM" id="CLU_844186_0_0_11"/>
<dbReference type="EMBL" id="CP002385">
    <property type="protein sequence ID" value="ADT96806.1"/>
    <property type="molecule type" value="Genomic_DNA"/>
</dbReference>
<organism evidence="2 3">
    <name type="scientific">Mycolicibacterium gilvum (strain DSM 45189 / LMG 24558 / Spyr1)</name>
    <name type="common">Mycobacterium gilvum</name>
    <dbReference type="NCBI Taxonomy" id="278137"/>
    <lineage>
        <taxon>Bacteria</taxon>
        <taxon>Bacillati</taxon>
        <taxon>Actinomycetota</taxon>
        <taxon>Actinomycetes</taxon>
        <taxon>Mycobacteriales</taxon>
        <taxon>Mycobacteriaceae</taxon>
        <taxon>Mycolicibacterium</taxon>
    </lineage>
</organism>
<dbReference type="AlphaFoldDB" id="E6THQ7"/>
<evidence type="ECO:0000313" key="2">
    <source>
        <dbReference type="EMBL" id="ADT96806.1"/>
    </source>
</evidence>
<gene>
    <name evidence="2" type="ordered locus">Mspyr1_00720</name>
</gene>
<keyword evidence="3" id="KW-1185">Reference proteome</keyword>
<feature type="region of interest" description="Disordered" evidence="1">
    <location>
        <begin position="28"/>
        <end position="55"/>
    </location>
</feature>
<dbReference type="Proteomes" id="UP000008916">
    <property type="component" value="Chromosome"/>
</dbReference>
<sequence>MWVLGGLAVLVVIVLTVAATLFVTRSGSDPTVSLTPDASGTPHASSAVASRGDRDAADVIHEDPTCAPWEPIARTLSEQQKNGWDRRDPGVPRPSWSPQQHEMYSAVAAAMRSAADQTVPLAKITPHRVMRELYEQSIAYWRAYVDSLDTYAPESDLLALVANSTSSAIVWICAAITYGSADARGPLVAPGSPPLSLARSEDVANPEVFLRERAGVCTEWSSTIQDFNKATDQWAEALDPNVPASQWTDRQHELAASTATIFLNNANEVQNLGAISQNPVLNDFATLAAQYQRAYAQALPSYTPADDYLNSTAAELVVAVEQACLSAKE</sequence>
<name>E6THQ7_MYCSR</name>
<proteinExistence type="predicted"/>
<protein>
    <submittedName>
        <fullName evidence="2">Uncharacterized protein</fullName>
    </submittedName>
</protein>